<dbReference type="EMBL" id="JADGJW010002218">
    <property type="protein sequence ID" value="KAJ3198973.1"/>
    <property type="molecule type" value="Genomic_DNA"/>
</dbReference>
<feature type="region of interest" description="Disordered" evidence="1">
    <location>
        <begin position="37"/>
        <end position="65"/>
    </location>
</feature>
<feature type="compositionally biased region" description="Polar residues" evidence="1">
    <location>
        <begin position="50"/>
        <end position="59"/>
    </location>
</feature>
<sequence>MESMENLINANNGLGYNIAQFNEQAFIPLTTLANENSPNTNLENDERNINQKQEPNNPNFVYDLA</sequence>
<dbReference type="Proteomes" id="UP001211065">
    <property type="component" value="Unassembled WGS sequence"/>
</dbReference>
<evidence type="ECO:0000313" key="2">
    <source>
        <dbReference type="EMBL" id="KAJ3198973.1"/>
    </source>
</evidence>
<evidence type="ECO:0000313" key="3">
    <source>
        <dbReference type="Proteomes" id="UP001211065"/>
    </source>
</evidence>
<gene>
    <name evidence="2" type="ORF">HK099_003381</name>
</gene>
<keyword evidence="3" id="KW-1185">Reference proteome</keyword>
<evidence type="ECO:0000256" key="1">
    <source>
        <dbReference type="SAM" id="MobiDB-lite"/>
    </source>
</evidence>
<name>A0AAD5TSF3_9FUNG</name>
<proteinExistence type="predicted"/>
<reference evidence="2" key="1">
    <citation type="submission" date="2020-05" db="EMBL/GenBank/DDBJ databases">
        <title>Phylogenomic resolution of chytrid fungi.</title>
        <authorList>
            <person name="Stajich J.E."/>
            <person name="Amses K."/>
            <person name="Simmons R."/>
            <person name="Seto K."/>
            <person name="Myers J."/>
            <person name="Bonds A."/>
            <person name="Quandt C.A."/>
            <person name="Barry K."/>
            <person name="Liu P."/>
            <person name="Grigoriev I."/>
            <person name="Longcore J.E."/>
            <person name="James T.Y."/>
        </authorList>
    </citation>
    <scope>NUCLEOTIDE SEQUENCE</scope>
    <source>
        <strain evidence="2">JEL0476</strain>
    </source>
</reference>
<organism evidence="2 3">
    <name type="scientific">Clydaea vesicula</name>
    <dbReference type="NCBI Taxonomy" id="447962"/>
    <lineage>
        <taxon>Eukaryota</taxon>
        <taxon>Fungi</taxon>
        <taxon>Fungi incertae sedis</taxon>
        <taxon>Chytridiomycota</taxon>
        <taxon>Chytridiomycota incertae sedis</taxon>
        <taxon>Chytridiomycetes</taxon>
        <taxon>Lobulomycetales</taxon>
        <taxon>Lobulomycetaceae</taxon>
        <taxon>Clydaea</taxon>
    </lineage>
</organism>
<comment type="caution">
    <text evidence="2">The sequence shown here is derived from an EMBL/GenBank/DDBJ whole genome shotgun (WGS) entry which is preliminary data.</text>
</comment>
<dbReference type="AlphaFoldDB" id="A0AAD5TSF3"/>
<accession>A0AAD5TSF3</accession>
<protein>
    <submittedName>
        <fullName evidence="2">Uncharacterized protein</fullName>
    </submittedName>
</protein>